<evidence type="ECO:0008006" key="3">
    <source>
        <dbReference type="Google" id="ProtNLM"/>
    </source>
</evidence>
<evidence type="ECO:0000313" key="1">
    <source>
        <dbReference type="EMBL" id="OIV39139.1"/>
    </source>
</evidence>
<accession>A0A1J7BKC5</accession>
<proteinExistence type="predicted"/>
<sequence>MITDVFSAEPGQLPGYREAGFPDPTGFGFPTIRARGLDPAALAILDALLSQAAPAEALESAATSPTDAPDLYRAPVITMVSARTVQLLPAVDQNQLTVLADDWAEYDELGGKSPIALRAFLDQAQELFRSAAANDRIVCVWNCL</sequence>
<dbReference type="EMBL" id="MLCF01000006">
    <property type="protein sequence ID" value="OIV39139.1"/>
    <property type="molecule type" value="Genomic_DNA"/>
</dbReference>
<reference evidence="1 2" key="1">
    <citation type="submission" date="2016-10" db="EMBL/GenBank/DDBJ databases">
        <title>Genome sequence of Streptomyces gilvigriseus MUSC 26.</title>
        <authorList>
            <person name="Lee L.-H."/>
            <person name="Ser H.-L."/>
        </authorList>
    </citation>
    <scope>NUCLEOTIDE SEQUENCE [LARGE SCALE GENOMIC DNA]</scope>
    <source>
        <strain evidence="1 2">MUSC 26</strain>
    </source>
</reference>
<protein>
    <recommendedName>
        <fullName evidence="3">DUF1877 domain-containing protein</fullName>
    </recommendedName>
</protein>
<gene>
    <name evidence="1" type="ORF">BIV57_02065</name>
</gene>
<dbReference type="Proteomes" id="UP000243342">
    <property type="component" value="Unassembled WGS sequence"/>
</dbReference>
<evidence type="ECO:0000313" key="2">
    <source>
        <dbReference type="Proteomes" id="UP000243342"/>
    </source>
</evidence>
<keyword evidence="2" id="KW-1185">Reference proteome</keyword>
<dbReference type="RefSeq" id="WP_071654875.1">
    <property type="nucleotide sequence ID" value="NZ_MLCF01000006.1"/>
</dbReference>
<organism evidence="1 2">
    <name type="scientific">Mangrovactinospora gilvigrisea</name>
    <dbReference type="NCBI Taxonomy" id="1428644"/>
    <lineage>
        <taxon>Bacteria</taxon>
        <taxon>Bacillati</taxon>
        <taxon>Actinomycetota</taxon>
        <taxon>Actinomycetes</taxon>
        <taxon>Kitasatosporales</taxon>
        <taxon>Streptomycetaceae</taxon>
        <taxon>Mangrovactinospora</taxon>
    </lineage>
</organism>
<dbReference type="STRING" id="1428644.BIV57_02065"/>
<comment type="caution">
    <text evidence="1">The sequence shown here is derived from an EMBL/GenBank/DDBJ whole genome shotgun (WGS) entry which is preliminary data.</text>
</comment>
<name>A0A1J7BKC5_9ACTN</name>
<dbReference type="AlphaFoldDB" id="A0A1J7BKC5"/>